<dbReference type="HOGENOM" id="CLU_088223_0_0_6"/>
<dbReference type="SUPFAM" id="SSF52540">
    <property type="entry name" value="P-loop containing nucleoside triphosphate hydrolases"/>
    <property type="match status" value="1"/>
</dbReference>
<keyword evidence="1" id="KW-0808">Transferase</keyword>
<dbReference type="Pfam" id="PF13469">
    <property type="entry name" value="Sulfotransfer_3"/>
    <property type="match status" value="1"/>
</dbReference>
<dbReference type="STRING" id="498211.CJA_0590"/>
<dbReference type="Proteomes" id="UP000001036">
    <property type="component" value="Chromosome"/>
</dbReference>
<accession>B3PJI4</accession>
<dbReference type="GO" id="GO:0016740">
    <property type="term" value="F:transferase activity"/>
    <property type="evidence" value="ECO:0007669"/>
    <property type="project" value="UniProtKB-KW"/>
</dbReference>
<gene>
    <name evidence="1" type="ordered locus">CJA_0590</name>
</gene>
<dbReference type="InterPro" id="IPR027417">
    <property type="entry name" value="P-loop_NTPase"/>
</dbReference>
<protein>
    <submittedName>
        <fullName evidence="1">Sulfotransferase domain superfamily</fullName>
    </submittedName>
</protein>
<evidence type="ECO:0000313" key="1">
    <source>
        <dbReference type="EMBL" id="ACE85594.1"/>
    </source>
</evidence>
<evidence type="ECO:0000313" key="2">
    <source>
        <dbReference type="Proteomes" id="UP000001036"/>
    </source>
</evidence>
<keyword evidence="2" id="KW-1185">Reference proteome</keyword>
<name>B3PJI4_CELJU</name>
<organism evidence="1 2">
    <name type="scientific">Cellvibrio japonicus (strain Ueda107)</name>
    <name type="common">Pseudomonas fluorescens subsp. cellulosa</name>
    <dbReference type="NCBI Taxonomy" id="498211"/>
    <lineage>
        <taxon>Bacteria</taxon>
        <taxon>Pseudomonadati</taxon>
        <taxon>Pseudomonadota</taxon>
        <taxon>Gammaproteobacteria</taxon>
        <taxon>Cellvibrionales</taxon>
        <taxon>Cellvibrionaceae</taxon>
        <taxon>Cellvibrio</taxon>
    </lineage>
</organism>
<dbReference type="EMBL" id="CP000934">
    <property type="protein sequence ID" value="ACE85594.1"/>
    <property type="molecule type" value="Genomic_DNA"/>
</dbReference>
<reference evidence="1 2" key="1">
    <citation type="journal article" date="2008" name="J. Bacteriol.">
        <title>Insights into plant cell wall degradation from the genome sequence of the soil bacterium Cellvibrio japonicus.</title>
        <authorList>
            <person name="Deboy R.T."/>
            <person name="Mongodin E.F."/>
            <person name="Fouts D.E."/>
            <person name="Tailford L.E."/>
            <person name="Khouri H."/>
            <person name="Emerson J.B."/>
            <person name="Mohamoud Y."/>
            <person name="Watkins K."/>
            <person name="Henrissat B."/>
            <person name="Gilbert H.J."/>
            <person name="Nelson K.E."/>
        </authorList>
    </citation>
    <scope>NUCLEOTIDE SEQUENCE [LARGE SCALE GENOMIC DNA]</scope>
    <source>
        <strain evidence="1 2">Ueda107</strain>
    </source>
</reference>
<proteinExistence type="predicted"/>
<dbReference type="KEGG" id="cja:CJA_0590"/>
<dbReference type="AlphaFoldDB" id="B3PJI4"/>
<dbReference type="Gene3D" id="3.40.50.300">
    <property type="entry name" value="P-loop containing nucleotide triphosphate hydrolases"/>
    <property type="match status" value="1"/>
</dbReference>
<dbReference type="RefSeq" id="WP_012486269.1">
    <property type="nucleotide sequence ID" value="NC_010995.1"/>
</dbReference>
<sequence>MPSGQFIYQTTLLRLSVTPRFHFISGLPRSGSTLLAGILRQNPLFHAAMSSPVAGLLNGALEQMGAHSESYSFFDDAKRKRICKALFEAYYADKQQSVIFDTNRQWTARMHQLVELFDDFRMICCVRNPAWIMDSFETIYRKNPFDYSRMFNPATRNTVYSRCEALISAGGSVGSAWTALKEAYYGEFSDRLLLIDYDLLTQHPTRTLELIYQFIDEPVFDHDFNYVDYDENEFDQTLGVKGLHTVKKKVEFKTRRSILPPDLFVKYQEMDFWQDNTGSSASIIAAKKPTVSSEK</sequence>
<dbReference type="eggNOG" id="ENOG502Z7Q6">
    <property type="taxonomic scope" value="Bacteria"/>
</dbReference>